<keyword evidence="3" id="KW-1185">Reference proteome</keyword>
<dbReference type="Pfam" id="PF10536">
    <property type="entry name" value="PMD"/>
    <property type="match status" value="1"/>
</dbReference>
<dbReference type="Proteomes" id="UP000011116">
    <property type="component" value="Chromosome 2H"/>
</dbReference>
<proteinExistence type="predicted"/>
<accession>A0A8I6WTQ3</accession>
<name>A0A8I6WTQ3_HORVV</name>
<protein>
    <recommendedName>
        <fullName evidence="1">Aminotransferase-like plant mobile domain-containing protein</fullName>
    </recommendedName>
</protein>
<sequence length="201" mass="23017">MYVQFIGLGGVFKTPSIKIRRVLCLAIANSYDAEQDAFIINRRACRIALEDVAHITGMPCDGKKHVPSNLDDNMELWKKLKDRNDTKITFKGLLAKMKGDSTPNFGRPFVLYTIGKYVCRSKEEYVDNKYIGTVRNVETIKGTNLGQLKLDYLMDGVKNFVNGEAILEGNLPLLQTWYYEKFRVHQLDSIISYESRLRPLI</sequence>
<organism evidence="2 3">
    <name type="scientific">Hordeum vulgare subsp. vulgare</name>
    <name type="common">Domesticated barley</name>
    <dbReference type="NCBI Taxonomy" id="112509"/>
    <lineage>
        <taxon>Eukaryota</taxon>
        <taxon>Viridiplantae</taxon>
        <taxon>Streptophyta</taxon>
        <taxon>Embryophyta</taxon>
        <taxon>Tracheophyta</taxon>
        <taxon>Spermatophyta</taxon>
        <taxon>Magnoliopsida</taxon>
        <taxon>Liliopsida</taxon>
        <taxon>Poales</taxon>
        <taxon>Poaceae</taxon>
        <taxon>BOP clade</taxon>
        <taxon>Pooideae</taxon>
        <taxon>Triticodae</taxon>
        <taxon>Triticeae</taxon>
        <taxon>Hordeinae</taxon>
        <taxon>Hordeum</taxon>
    </lineage>
</organism>
<feature type="domain" description="Aminotransferase-like plant mobile" evidence="1">
    <location>
        <begin position="7"/>
        <end position="187"/>
    </location>
</feature>
<evidence type="ECO:0000259" key="1">
    <source>
        <dbReference type="Pfam" id="PF10536"/>
    </source>
</evidence>
<evidence type="ECO:0000313" key="2">
    <source>
        <dbReference type="EnsemblPlants" id="HORVU.MOREX.r3.2HG0144420.1"/>
    </source>
</evidence>
<reference evidence="2" key="3">
    <citation type="submission" date="2022-01" db="UniProtKB">
        <authorList>
            <consortium name="EnsemblPlants"/>
        </authorList>
    </citation>
    <scope>IDENTIFICATION</scope>
    <source>
        <strain evidence="2">subsp. vulgare</strain>
    </source>
</reference>
<reference evidence="3" key="1">
    <citation type="journal article" date="2012" name="Nature">
        <title>A physical, genetic and functional sequence assembly of the barley genome.</title>
        <authorList>
            <consortium name="The International Barley Genome Sequencing Consortium"/>
            <person name="Mayer K.F."/>
            <person name="Waugh R."/>
            <person name="Brown J.W."/>
            <person name="Schulman A."/>
            <person name="Langridge P."/>
            <person name="Platzer M."/>
            <person name="Fincher G.B."/>
            <person name="Muehlbauer G.J."/>
            <person name="Sato K."/>
            <person name="Close T.J."/>
            <person name="Wise R.P."/>
            <person name="Stein N."/>
        </authorList>
    </citation>
    <scope>NUCLEOTIDE SEQUENCE [LARGE SCALE GENOMIC DNA]</scope>
    <source>
        <strain evidence="3">cv. Morex</strain>
    </source>
</reference>
<dbReference type="Gramene" id="HORVU.MOREX.r3.2HG0144420.1">
    <property type="protein sequence ID" value="HORVU.MOREX.r3.2HG0144420.1"/>
    <property type="gene ID" value="HORVU.MOREX.r3.2HG0144420"/>
</dbReference>
<dbReference type="EnsemblPlants" id="HORVU.MOREX.r3.2HG0144420.1">
    <property type="protein sequence ID" value="HORVU.MOREX.r3.2HG0144420.1"/>
    <property type="gene ID" value="HORVU.MOREX.r3.2HG0144420"/>
</dbReference>
<dbReference type="AlphaFoldDB" id="A0A8I6WTQ3"/>
<reference evidence="2" key="2">
    <citation type="submission" date="2020-10" db="EMBL/GenBank/DDBJ databases">
        <authorList>
            <person name="Scholz U."/>
            <person name="Mascher M."/>
            <person name="Fiebig A."/>
        </authorList>
    </citation>
    <scope>NUCLEOTIDE SEQUENCE [LARGE SCALE GENOMIC DNA]</scope>
    <source>
        <strain evidence="2">cv. Morex</strain>
    </source>
</reference>
<evidence type="ECO:0000313" key="3">
    <source>
        <dbReference type="Proteomes" id="UP000011116"/>
    </source>
</evidence>
<dbReference type="Gramene" id="HORVU.MOREX.r2.2HG0119000.1">
    <property type="protein sequence ID" value="HORVU.MOREX.r2.2HG0119000.1"/>
    <property type="gene ID" value="HORVU.MOREX.r2.2HG0119000"/>
</dbReference>
<dbReference type="InterPro" id="IPR019557">
    <property type="entry name" value="AminoTfrase-like_pln_mobile"/>
</dbReference>